<keyword evidence="2 5" id="KW-0689">Ribosomal protein</keyword>
<comment type="subcellular location">
    <subcellularLocation>
        <location evidence="5 7">Plastid</location>
        <location evidence="5 7">Chloroplast</location>
    </subcellularLocation>
</comment>
<evidence type="ECO:0000256" key="3">
    <source>
        <dbReference type="ARBA" id="ARBA00023274"/>
    </source>
</evidence>
<protein>
    <recommendedName>
        <fullName evidence="4 5">Small ribosomal subunit protein uS3c</fullName>
    </recommendedName>
</protein>
<evidence type="ECO:0000256" key="2">
    <source>
        <dbReference type="ARBA" id="ARBA00022980"/>
    </source>
</evidence>
<evidence type="ECO:0000256" key="6">
    <source>
        <dbReference type="RuleBase" id="RU003624"/>
    </source>
</evidence>
<dbReference type="InterPro" id="IPR036419">
    <property type="entry name" value="Ribosomal_S3_C_sf"/>
</dbReference>
<geneLocation type="chloroplast" evidence="9"/>
<dbReference type="EMBL" id="EF506945">
    <property type="protein sequence ID" value="ABO69339.1"/>
    <property type="molecule type" value="Genomic_DNA"/>
</dbReference>
<dbReference type="PANTHER" id="PTHR11760:SF19">
    <property type="entry name" value="SMALL RIBOSOMAL SUBUNIT PROTEIN US3C"/>
    <property type="match status" value="1"/>
</dbReference>
<dbReference type="InterPro" id="IPR015946">
    <property type="entry name" value="KH_dom-like_a/b"/>
</dbReference>
<dbReference type="GO" id="GO:0003735">
    <property type="term" value="F:structural constituent of ribosome"/>
    <property type="evidence" value="ECO:0007669"/>
    <property type="project" value="InterPro"/>
</dbReference>
<accession>A6YGC6</accession>
<evidence type="ECO:0000256" key="1">
    <source>
        <dbReference type="ARBA" id="ARBA00010761"/>
    </source>
</evidence>
<dbReference type="PANTHER" id="PTHR11760">
    <property type="entry name" value="30S/40S RIBOSOMAL PROTEIN S3"/>
    <property type="match status" value="1"/>
</dbReference>
<gene>
    <name evidence="5 9" type="primary">rps3</name>
</gene>
<dbReference type="HAMAP" id="MF_01309_B">
    <property type="entry name" value="Ribosomal_uS3_B"/>
    <property type="match status" value="1"/>
</dbReference>
<organism evidence="9">
    <name type="scientific">Pleurastrum terricola</name>
    <name type="common">Filamentous green alga</name>
    <name type="synonym">Leptosira terrestris</name>
    <dbReference type="NCBI Taxonomy" id="34116"/>
    <lineage>
        <taxon>Eukaryota</taxon>
        <taxon>Viridiplantae</taxon>
        <taxon>Chlorophyta</taxon>
        <taxon>core chlorophytes</taxon>
        <taxon>Chlorophyceae</taxon>
        <taxon>CS clade</taxon>
        <taxon>Chlamydomonadales</taxon>
        <taxon>Pleurastraceae</taxon>
        <taxon>Pleurastrum</taxon>
    </lineage>
</organism>
<dbReference type="Gene3D" id="3.30.1140.32">
    <property type="entry name" value="Ribosomal protein S3, C-terminal domain"/>
    <property type="match status" value="1"/>
</dbReference>
<sequence>MGQKVHPLGFRVGITKKHRSLWFSNSKQYPQSVLEDYVIRNNILKTFPSAEISEIHIQRTHHDIESSPNGLIIIIYSKKPNQLVGNKHEKLHKLRKILKQKLTLNRSLIKPKGQVFLNSSWRDFSKILLQKQKTDRIKFLVREITTPYSSAFCIGNAIVQQLQDRQRYRFVIKKVIAEVKKERKENLKTIQPTNTNKVITSREIPTMEFPAALEKAQNPLEYNLSAFNQSKQDKSSYQVPIKGLKIQLAGRLNGAEIARTEWFRKGRVPLHTLKADIDYSYQKAYTKYGIIGVKVWVFNGIKTGKYQYAKLKFQKTKFLSQYIYT</sequence>
<feature type="domain" description="Small ribosomal subunit protein uS3 C-terminal" evidence="8">
    <location>
        <begin position="241"/>
        <end position="297"/>
    </location>
</feature>
<evidence type="ECO:0000313" key="9">
    <source>
        <dbReference type="EMBL" id="ABO69339.1"/>
    </source>
</evidence>
<dbReference type="SUPFAM" id="SSF54814">
    <property type="entry name" value="Prokaryotic type KH domain (KH-domain type II)"/>
    <property type="match status" value="1"/>
</dbReference>
<dbReference type="AlphaFoldDB" id="A6YGC6"/>
<dbReference type="GO" id="GO:0022627">
    <property type="term" value="C:cytosolic small ribosomal subunit"/>
    <property type="evidence" value="ECO:0007669"/>
    <property type="project" value="TreeGrafter"/>
</dbReference>
<keyword evidence="7 9" id="KW-0150">Chloroplast</keyword>
<dbReference type="CDD" id="cd02412">
    <property type="entry name" value="KH-II_30S_S3"/>
    <property type="match status" value="1"/>
</dbReference>
<reference evidence="9" key="2">
    <citation type="submission" date="2007-03" db="EMBL/GenBank/DDBJ databases">
        <authorList>
            <consortium name="NIH - Zebrafish Gene Collection (ZGC) project"/>
        </authorList>
    </citation>
    <scope>NUCLEOTIDE SEQUENCE</scope>
</reference>
<dbReference type="GO" id="GO:0006412">
    <property type="term" value="P:translation"/>
    <property type="evidence" value="ECO:0007669"/>
    <property type="project" value="UniProtKB-UniRule"/>
</dbReference>
<dbReference type="GeneID" id="5383764"/>
<reference evidence="9" key="1">
    <citation type="journal article" date="2007" name="BMC Genomics">
        <title>The chloroplast genome sequence of the green alga Leptosira terrestris: multiple losses of the inverted repeat and extensive genome rearrangements within the Trebouxiophyceae.</title>
        <authorList>
            <person name="de Cambiaire J.C."/>
            <person name="Otis C."/>
            <person name="Turmel M."/>
            <person name="Lemieux C."/>
        </authorList>
    </citation>
    <scope>NUCLEOTIDE SEQUENCE [LARGE SCALE GENOMIC DNA]</scope>
</reference>
<dbReference type="InterPro" id="IPR009019">
    <property type="entry name" value="KH_sf_prok-type"/>
</dbReference>
<keyword evidence="3 5" id="KW-0687">Ribonucleoprotein</keyword>
<name>A6YGC6_PLETE</name>
<evidence type="ECO:0000259" key="8">
    <source>
        <dbReference type="Pfam" id="PF00189"/>
    </source>
</evidence>
<comment type="similarity">
    <text evidence="1 5 6">Belongs to the universal ribosomal protein uS3 family.</text>
</comment>
<comment type="subunit">
    <text evidence="5 7">Part of the 30S ribosomal subunit.</text>
</comment>
<dbReference type="InterPro" id="IPR001351">
    <property type="entry name" value="Ribosomal_uS3_C"/>
</dbReference>
<dbReference type="GO" id="GO:0009507">
    <property type="term" value="C:chloroplast"/>
    <property type="evidence" value="ECO:0007669"/>
    <property type="project" value="UniProtKB-SubCell"/>
</dbReference>
<dbReference type="InterPro" id="IPR005704">
    <property type="entry name" value="Ribosomal_uS3_bac-typ"/>
</dbReference>
<dbReference type="GO" id="GO:0003723">
    <property type="term" value="F:RNA binding"/>
    <property type="evidence" value="ECO:0007669"/>
    <property type="project" value="InterPro"/>
</dbReference>
<dbReference type="PROSITE" id="PS00548">
    <property type="entry name" value="RIBOSOMAL_S3"/>
    <property type="match status" value="1"/>
</dbReference>
<dbReference type="InterPro" id="IPR057258">
    <property type="entry name" value="Ribosomal_uS3"/>
</dbReference>
<dbReference type="Pfam" id="PF00189">
    <property type="entry name" value="Ribosomal_S3_C"/>
    <property type="match status" value="1"/>
</dbReference>
<dbReference type="Gene3D" id="3.30.300.20">
    <property type="match status" value="1"/>
</dbReference>
<evidence type="ECO:0000256" key="5">
    <source>
        <dbReference type="HAMAP-Rule" id="MF_01309"/>
    </source>
</evidence>
<dbReference type="RefSeq" id="YP_001382203.1">
    <property type="nucleotide sequence ID" value="NC_009681.1"/>
</dbReference>
<dbReference type="InterPro" id="IPR018280">
    <property type="entry name" value="Ribosomal_uS3_CS"/>
</dbReference>
<dbReference type="SUPFAM" id="SSF54821">
    <property type="entry name" value="Ribosomal protein S3 C-terminal domain"/>
    <property type="match status" value="1"/>
</dbReference>
<evidence type="ECO:0000256" key="7">
    <source>
        <dbReference type="RuleBase" id="RU003626"/>
    </source>
</evidence>
<evidence type="ECO:0000256" key="4">
    <source>
        <dbReference type="ARBA" id="ARBA00035154"/>
    </source>
</evidence>
<proteinExistence type="inferred from homology"/>
<keyword evidence="7 9" id="KW-0934">Plastid</keyword>